<reference evidence="5 6" key="1">
    <citation type="submission" date="2015-03" db="EMBL/GenBank/DDBJ databases">
        <title>Complete genome sequence of Muricauda lutaonensis CC-HSB-11T, isolated from a coastal hot spring.</title>
        <authorList>
            <person name="Kim K.M."/>
        </authorList>
    </citation>
    <scope>NUCLEOTIDE SEQUENCE [LARGE SCALE GENOMIC DNA]</scope>
    <source>
        <strain evidence="5 6">CC-HSB-11</strain>
    </source>
</reference>
<dbReference type="SUPFAM" id="SSF54189">
    <property type="entry name" value="Ribosomal proteins S24e, L23 and L15e"/>
    <property type="match status" value="1"/>
</dbReference>
<dbReference type="RefSeq" id="WP_045801196.1">
    <property type="nucleotide sequence ID" value="NZ_CP011071.1"/>
</dbReference>
<comment type="function">
    <text evidence="4">One of the early assembly proteins it binds 23S rRNA. One of the proteins that surrounds the polypeptide exit tunnel on the outside of the ribosome. Forms the main docking site for trigger factor binding to the ribosome.</text>
</comment>
<dbReference type="GO" id="GO:0019843">
    <property type="term" value="F:rRNA binding"/>
    <property type="evidence" value="ECO:0007669"/>
    <property type="project" value="UniProtKB-UniRule"/>
</dbReference>
<dbReference type="InterPro" id="IPR012677">
    <property type="entry name" value="Nucleotide-bd_a/b_plait_sf"/>
</dbReference>
<keyword evidence="6" id="KW-1185">Reference proteome</keyword>
<dbReference type="EMBL" id="CP011071">
    <property type="protein sequence ID" value="AKA34427.1"/>
    <property type="molecule type" value="Genomic_DNA"/>
</dbReference>
<dbReference type="InterPro" id="IPR012678">
    <property type="entry name" value="Ribosomal_uL23/eL15/eS24_sf"/>
</dbReference>
<sequence>MSVLIRPIITEKMTADSELFNRYGFYVDPQANKLQIKEAVEATYGVSVEKVRTMNYGPKRRTRYTKTGIQHGKTNAMKKAIVDVAEGDIIDFYSNI</sequence>
<keyword evidence="2 4" id="KW-0689">Ribosomal protein</keyword>
<gene>
    <name evidence="4" type="primary">rplW</name>
    <name evidence="5" type="ORF">VC82_765</name>
</gene>
<dbReference type="HOGENOM" id="CLU_037562_3_0_10"/>
<proteinExistence type="inferred from homology"/>
<dbReference type="Gene3D" id="3.30.70.330">
    <property type="match status" value="1"/>
</dbReference>
<comment type="subunit">
    <text evidence="4">Part of the 50S ribosomal subunit. Contacts protein L29, and trigger factor when it is bound to the ribosome.</text>
</comment>
<dbReference type="OrthoDB" id="9797862at2"/>
<dbReference type="GO" id="GO:0003735">
    <property type="term" value="F:structural constituent of ribosome"/>
    <property type="evidence" value="ECO:0007669"/>
    <property type="project" value="InterPro"/>
</dbReference>
<dbReference type="GO" id="GO:0006412">
    <property type="term" value="P:translation"/>
    <property type="evidence" value="ECO:0007669"/>
    <property type="project" value="UniProtKB-UniRule"/>
</dbReference>
<evidence type="ECO:0000256" key="3">
    <source>
        <dbReference type="ARBA" id="ARBA00023274"/>
    </source>
</evidence>
<dbReference type="Proteomes" id="UP000032726">
    <property type="component" value="Chromosome"/>
</dbReference>
<name>A0A0D5YQ82_9FLAO</name>
<protein>
    <recommendedName>
        <fullName evidence="4">Large ribosomal subunit protein uL23</fullName>
    </recommendedName>
</protein>
<dbReference type="PATRIC" id="fig|516051.4.peg.794"/>
<dbReference type="GO" id="GO:0005840">
    <property type="term" value="C:ribosome"/>
    <property type="evidence" value="ECO:0007669"/>
    <property type="project" value="UniProtKB-KW"/>
</dbReference>
<evidence type="ECO:0000256" key="2">
    <source>
        <dbReference type="ARBA" id="ARBA00022980"/>
    </source>
</evidence>
<evidence type="ECO:0000313" key="5">
    <source>
        <dbReference type="EMBL" id="AKA34427.1"/>
    </source>
</evidence>
<dbReference type="AlphaFoldDB" id="A0A0D5YQ82"/>
<comment type="similarity">
    <text evidence="1 4">Belongs to the universal ribosomal protein uL23 family.</text>
</comment>
<evidence type="ECO:0000313" key="6">
    <source>
        <dbReference type="Proteomes" id="UP000032726"/>
    </source>
</evidence>
<keyword evidence="3 4" id="KW-0687">Ribonucleoprotein</keyword>
<dbReference type="Pfam" id="PF00276">
    <property type="entry name" value="Ribosomal_L23"/>
    <property type="match status" value="1"/>
</dbReference>
<evidence type="ECO:0000256" key="4">
    <source>
        <dbReference type="HAMAP-Rule" id="MF_01369"/>
    </source>
</evidence>
<dbReference type="STRING" id="516051.VC82_765"/>
<dbReference type="InterPro" id="IPR013025">
    <property type="entry name" value="Ribosomal_uL23-like"/>
</dbReference>
<dbReference type="KEGG" id="mlt:VC82_765"/>
<keyword evidence="4" id="KW-0699">rRNA-binding</keyword>
<dbReference type="GO" id="GO:1990904">
    <property type="term" value="C:ribonucleoprotein complex"/>
    <property type="evidence" value="ECO:0007669"/>
    <property type="project" value="UniProtKB-KW"/>
</dbReference>
<dbReference type="NCBIfam" id="NF004363">
    <property type="entry name" value="PRK05738.2-4"/>
    <property type="match status" value="1"/>
</dbReference>
<accession>A0A0D5YQ82</accession>
<keyword evidence="4" id="KW-0694">RNA-binding</keyword>
<organism evidence="5 6">
    <name type="scientific">Flagellimonas lutaonensis</name>
    <dbReference type="NCBI Taxonomy" id="516051"/>
    <lineage>
        <taxon>Bacteria</taxon>
        <taxon>Pseudomonadati</taxon>
        <taxon>Bacteroidota</taxon>
        <taxon>Flavobacteriia</taxon>
        <taxon>Flavobacteriales</taxon>
        <taxon>Flavobacteriaceae</taxon>
        <taxon>Flagellimonas</taxon>
    </lineage>
</organism>
<dbReference type="HAMAP" id="MF_01369_B">
    <property type="entry name" value="Ribosomal_uL23_B"/>
    <property type="match status" value="1"/>
</dbReference>
<evidence type="ECO:0000256" key="1">
    <source>
        <dbReference type="ARBA" id="ARBA00006700"/>
    </source>
</evidence>
<dbReference type="PANTHER" id="PTHR11620">
    <property type="entry name" value="60S RIBOSOMAL PROTEIN L23A"/>
    <property type="match status" value="1"/>
</dbReference>